<proteinExistence type="predicted"/>
<gene>
    <name evidence="2" type="ORF">F3Y22_tig00111128pilonHSYRG00016</name>
</gene>
<comment type="caution">
    <text evidence="2">The sequence shown here is derived from an EMBL/GenBank/DDBJ whole genome shotgun (WGS) entry which is preliminary data.</text>
</comment>
<organism evidence="2 3">
    <name type="scientific">Hibiscus syriacus</name>
    <name type="common">Rose of Sharon</name>
    <dbReference type="NCBI Taxonomy" id="106335"/>
    <lineage>
        <taxon>Eukaryota</taxon>
        <taxon>Viridiplantae</taxon>
        <taxon>Streptophyta</taxon>
        <taxon>Embryophyta</taxon>
        <taxon>Tracheophyta</taxon>
        <taxon>Spermatophyta</taxon>
        <taxon>Magnoliopsida</taxon>
        <taxon>eudicotyledons</taxon>
        <taxon>Gunneridae</taxon>
        <taxon>Pentapetalae</taxon>
        <taxon>rosids</taxon>
        <taxon>malvids</taxon>
        <taxon>Malvales</taxon>
        <taxon>Malvaceae</taxon>
        <taxon>Malvoideae</taxon>
        <taxon>Hibiscus</taxon>
    </lineage>
</organism>
<evidence type="ECO:0000256" key="1">
    <source>
        <dbReference type="SAM" id="Phobius"/>
    </source>
</evidence>
<evidence type="ECO:0000313" key="2">
    <source>
        <dbReference type="EMBL" id="KAE8684493.1"/>
    </source>
</evidence>
<keyword evidence="3" id="KW-1185">Reference proteome</keyword>
<keyword evidence="1" id="KW-0812">Transmembrane</keyword>
<feature type="transmembrane region" description="Helical" evidence="1">
    <location>
        <begin position="50"/>
        <end position="69"/>
    </location>
</feature>
<accession>A0A6A2YYM5</accession>
<sequence length="164" mass="16989">MAAHLLVAESSIGSMGGRSSSKSGRSSVEGSSMARPALIIVGSVCSGARVGSGFVLLLAVIRFMVLLLWERSATRSSCLCSIRFPSFVRSSGKRPSQDSTGRSVGAATKTAALTAKAVKPSGKSQIVKEKSVESARPSIPAADTEKFVEELLDRASALLLSEAS</sequence>
<name>A0A6A2YYM5_HIBSY</name>
<dbReference type="AlphaFoldDB" id="A0A6A2YYM5"/>
<protein>
    <submittedName>
        <fullName evidence="2">Uncharacterized protein</fullName>
    </submittedName>
</protein>
<keyword evidence="1" id="KW-0472">Membrane</keyword>
<keyword evidence="1" id="KW-1133">Transmembrane helix</keyword>
<reference evidence="2" key="1">
    <citation type="submission" date="2019-09" db="EMBL/GenBank/DDBJ databases">
        <title>Draft genome information of white flower Hibiscus syriacus.</title>
        <authorList>
            <person name="Kim Y.-M."/>
        </authorList>
    </citation>
    <scope>NUCLEOTIDE SEQUENCE [LARGE SCALE GENOMIC DNA]</scope>
    <source>
        <strain evidence="2">YM2019G1</strain>
    </source>
</reference>
<evidence type="ECO:0000313" key="3">
    <source>
        <dbReference type="Proteomes" id="UP000436088"/>
    </source>
</evidence>
<dbReference type="EMBL" id="VEPZ02001238">
    <property type="protein sequence ID" value="KAE8684493.1"/>
    <property type="molecule type" value="Genomic_DNA"/>
</dbReference>
<dbReference type="Proteomes" id="UP000436088">
    <property type="component" value="Unassembled WGS sequence"/>
</dbReference>